<accession>A0A077WWC6</accession>
<feature type="compositionally biased region" description="Low complexity" evidence="4">
    <location>
        <begin position="525"/>
        <end position="556"/>
    </location>
</feature>
<evidence type="ECO:0000313" key="5">
    <source>
        <dbReference type="EMBL" id="CDS11323.1"/>
    </source>
</evidence>
<dbReference type="AlphaFoldDB" id="A0A077WWC6"/>
<sequence length="607" mass="66855">MDTSCNHSNIDTSLESLFNEITNESLRERLKSALQAHTNALIEQLDTAQHIRATLEDRLSTRTIQYNKAVREVRYFREKYQRMAARYHERELLMLYNNEESSVPVDPLYSAQDISLLRSRDCTKMYQREQDDHPSCKSSPWEYTTASSSHTSPYSSKRSSTTSKPGLSYNNNNIETNMASNDDPIDLLDVMAAVTENVHMLTLTTTEPVPPPHHPPPPLPQPESPSACSHTENDQQRDTKKQDTTSTKSATTATKTRTMELIYACGDGFWDTIARGKNKKNEVDTLISNYLRRGGQPNVAKNSASLKSVKEGYGLLHALVAVKNSQAMSRVIEAGANPNAVALGPEEENKTTPLVLAAQLGYPRGVRLLYERANADLFQRGPRHMTALHAAVSNDSLDIVVYLLRASRLTLLDCVDVDGATPLHYACMLGRTRMMSIFLRDCQAKPDPRDHKGETPLHYAVRRRQYKAVSKLVGDLGVYPNPYVPKQTPTPLDLARSGGFKSISEYLRKMGAKTSKEMDKTAKRSSSTNNSNHTTTSSTATTTTTTTSSNNSSAISSSASTFATSSTIGAPSIASSAESISVYSSSDGSSISSFLSPKLSTLRSFNL</sequence>
<dbReference type="Gene3D" id="1.25.40.20">
    <property type="entry name" value="Ankyrin repeat-containing domain"/>
    <property type="match status" value="1"/>
</dbReference>
<evidence type="ECO:0000256" key="3">
    <source>
        <dbReference type="PROSITE-ProRule" id="PRU00023"/>
    </source>
</evidence>
<keyword evidence="2 3" id="KW-0040">ANK repeat</keyword>
<evidence type="ECO:0000256" key="2">
    <source>
        <dbReference type="ARBA" id="ARBA00023043"/>
    </source>
</evidence>
<reference evidence="5" key="1">
    <citation type="journal article" date="2014" name="Genome Announc.">
        <title>De novo whole-genome sequence and genome annotation of Lichtheimia ramosa.</title>
        <authorList>
            <person name="Linde J."/>
            <person name="Schwartze V."/>
            <person name="Binder U."/>
            <person name="Lass-Florl C."/>
            <person name="Voigt K."/>
            <person name="Horn F."/>
        </authorList>
    </citation>
    <scope>NUCLEOTIDE SEQUENCE</scope>
    <source>
        <strain evidence="5">JMRC FSU:6197</strain>
    </source>
</reference>
<dbReference type="PANTHER" id="PTHR24198">
    <property type="entry name" value="ANKYRIN REPEAT AND PROTEIN KINASE DOMAIN-CONTAINING PROTEIN"/>
    <property type="match status" value="1"/>
</dbReference>
<dbReference type="PANTHER" id="PTHR24198:SF165">
    <property type="entry name" value="ANKYRIN REPEAT-CONTAINING PROTEIN-RELATED"/>
    <property type="match status" value="1"/>
</dbReference>
<dbReference type="SUPFAM" id="SSF48403">
    <property type="entry name" value="Ankyrin repeat"/>
    <property type="match status" value="1"/>
</dbReference>
<dbReference type="Pfam" id="PF12796">
    <property type="entry name" value="Ank_2"/>
    <property type="match status" value="1"/>
</dbReference>
<dbReference type="PROSITE" id="PS50088">
    <property type="entry name" value="ANK_REPEAT"/>
    <property type="match status" value="1"/>
</dbReference>
<feature type="region of interest" description="Disordered" evidence="4">
    <location>
        <begin position="511"/>
        <end position="556"/>
    </location>
</feature>
<organism evidence="5">
    <name type="scientific">Lichtheimia ramosa</name>
    <dbReference type="NCBI Taxonomy" id="688394"/>
    <lineage>
        <taxon>Eukaryota</taxon>
        <taxon>Fungi</taxon>
        <taxon>Fungi incertae sedis</taxon>
        <taxon>Mucoromycota</taxon>
        <taxon>Mucoromycotina</taxon>
        <taxon>Mucoromycetes</taxon>
        <taxon>Mucorales</taxon>
        <taxon>Lichtheimiaceae</taxon>
        <taxon>Lichtheimia</taxon>
    </lineage>
</organism>
<evidence type="ECO:0000256" key="4">
    <source>
        <dbReference type="SAM" id="MobiDB-lite"/>
    </source>
</evidence>
<feature type="compositionally biased region" description="Low complexity" evidence="4">
    <location>
        <begin position="144"/>
        <end position="163"/>
    </location>
</feature>
<feature type="compositionally biased region" description="Pro residues" evidence="4">
    <location>
        <begin position="208"/>
        <end position="223"/>
    </location>
</feature>
<evidence type="ECO:0000256" key="1">
    <source>
        <dbReference type="ARBA" id="ARBA00022737"/>
    </source>
</evidence>
<dbReference type="InterPro" id="IPR036770">
    <property type="entry name" value="Ankyrin_rpt-contain_sf"/>
</dbReference>
<feature type="compositionally biased region" description="Polar residues" evidence="4">
    <location>
        <begin position="164"/>
        <end position="180"/>
    </location>
</feature>
<feature type="region of interest" description="Disordered" evidence="4">
    <location>
        <begin position="126"/>
        <end position="180"/>
    </location>
</feature>
<dbReference type="PROSITE" id="PS50297">
    <property type="entry name" value="ANK_REP_REGION"/>
    <property type="match status" value="1"/>
</dbReference>
<dbReference type="EMBL" id="LK023346">
    <property type="protein sequence ID" value="CDS11323.1"/>
    <property type="molecule type" value="Genomic_DNA"/>
</dbReference>
<dbReference type="InterPro" id="IPR002110">
    <property type="entry name" value="Ankyrin_rpt"/>
</dbReference>
<name>A0A077WWC6_9FUNG</name>
<feature type="region of interest" description="Disordered" evidence="4">
    <location>
        <begin position="204"/>
        <end position="252"/>
    </location>
</feature>
<proteinExistence type="predicted"/>
<dbReference type="SMART" id="SM00248">
    <property type="entry name" value="ANK"/>
    <property type="match status" value="6"/>
</dbReference>
<keyword evidence="1" id="KW-0677">Repeat</keyword>
<feature type="compositionally biased region" description="Basic and acidic residues" evidence="4">
    <location>
        <begin position="231"/>
        <end position="243"/>
    </location>
</feature>
<dbReference type="OrthoDB" id="20872at2759"/>
<feature type="repeat" description="ANK" evidence="3">
    <location>
        <begin position="418"/>
        <end position="451"/>
    </location>
</feature>
<protein>
    <submittedName>
        <fullName evidence="5">Uncharacterized protein</fullName>
    </submittedName>
</protein>
<gene>
    <name evidence="5" type="ORF">LRAMOSA03586</name>
</gene>
<feature type="compositionally biased region" description="Basic and acidic residues" evidence="4">
    <location>
        <begin position="126"/>
        <end position="135"/>
    </location>
</feature>